<dbReference type="InterPro" id="IPR021158">
    <property type="entry name" value="Pept_M10A_Zn_BS"/>
</dbReference>
<dbReference type="GO" id="GO:0008270">
    <property type="term" value="F:zinc ion binding"/>
    <property type="evidence" value="ECO:0007669"/>
    <property type="project" value="InterPro"/>
</dbReference>
<dbReference type="InterPro" id="IPR002477">
    <property type="entry name" value="Peptidoglycan-bd-like"/>
</dbReference>
<keyword evidence="3" id="KW-0645">Protease</keyword>
<dbReference type="Proteomes" id="UP000886885">
    <property type="component" value="Chromosome 8D"/>
</dbReference>
<dbReference type="AlphaFoldDB" id="A0A8X8CR60"/>
<evidence type="ECO:0000256" key="10">
    <source>
        <dbReference type="ARBA" id="ARBA00023180"/>
    </source>
</evidence>
<comment type="caution">
    <text evidence="12">The sequence shown here is derived from an EMBL/GenBank/DDBJ whole genome shotgun (WGS) entry which is preliminary data.</text>
</comment>
<feature type="domain" description="Peptidase metallopeptidase" evidence="11">
    <location>
        <begin position="129"/>
        <end position="284"/>
    </location>
</feature>
<feature type="domain" description="Peptidase metallopeptidase" evidence="11">
    <location>
        <begin position="408"/>
        <end position="567"/>
    </location>
</feature>
<keyword evidence="10" id="KW-0325">Glycoprotein</keyword>
<evidence type="ECO:0000313" key="12">
    <source>
        <dbReference type="EMBL" id="KAG6763464.1"/>
    </source>
</evidence>
<evidence type="ECO:0000256" key="3">
    <source>
        <dbReference type="ARBA" id="ARBA00022670"/>
    </source>
</evidence>
<evidence type="ECO:0000259" key="11">
    <source>
        <dbReference type="SMART" id="SM00235"/>
    </source>
</evidence>
<evidence type="ECO:0000256" key="6">
    <source>
        <dbReference type="ARBA" id="ARBA00022801"/>
    </source>
</evidence>
<evidence type="ECO:0000256" key="2">
    <source>
        <dbReference type="ARBA" id="ARBA00009614"/>
    </source>
</evidence>
<dbReference type="GO" id="GO:0031012">
    <property type="term" value="C:extracellular matrix"/>
    <property type="evidence" value="ECO:0007669"/>
    <property type="project" value="InterPro"/>
</dbReference>
<dbReference type="FunFam" id="3.40.390.10:FF:000018">
    <property type="entry name" value="Metalloendoproteinase 1"/>
    <property type="match status" value="2"/>
</dbReference>
<evidence type="ECO:0000256" key="4">
    <source>
        <dbReference type="ARBA" id="ARBA00022723"/>
    </source>
</evidence>
<name>A0A8X8CR60_POPTO</name>
<evidence type="ECO:0000256" key="9">
    <source>
        <dbReference type="ARBA" id="ARBA00023145"/>
    </source>
</evidence>
<dbReference type="PROSITE" id="PS00546">
    <property type="entry name" value="CYSTEINE_SWITCH"/>
    <property type="match status" value="1"/>
</dbReference>
<organism evidence="12 13">
    <name type="scientific">Populus tomentosa</name>
    <name type="common">Chinese white poplar</name>
    <dbReference type="NCBI Taxonomy" id="118781"/>
    <lineage>
        <taxon>Eukaryota</taxon>
        <taxon>Viridiplantae</taxon>
        <taxon>Streptophyta</taxon>
        <taxon>Embryophyta</taxon>
        <taxon>Tracheophyta</taxon>
        <taxon>Spermatophyta</taxon>
        <taxon>Magnoliopsida</taxon>
        <taxon>eudicotyledons</taxon>
        <taxon>Gunneridae</taxon>
        <taxon>Pentapetalae</taxon>
        <taxon>rosids</taxon>
        <taxon>fabids</taxon>
        <taxon>Malpighiales</taxon>
        <taxon>Salicaceae</taxon>
        <taxon>Saliceae</taxon>
        <taxon>Populus</taxon>
    </lineage>
</organism>
<keyword evidence="6" id="KW-0378">Hydrolase</keyword>
<evidence type="ECO:0000256" key="7">
    <source>
        <dbReference type="ARBA" id="ARBA00022833"/>
    </source>
</evidence>
<dbReference type="Pfam" id="PF01471">
    <property type="entry name" value="PG_binding_1"/>
    <property type="match status" value="2"/>
</dbReference>
<dbReference type="GO" id="GO:0030574">
    <property type="term" value="P:collagen catabolic process"/>
    <property type="evidence" value="ECO:0007669"/>
    <property type="project" value="TreeGrafter"/>
</dbReference>
<keyword evidence="7" id="KW-0862">Zinc</keyword>
<dbReference type="GO" id="GO:0006508">
    <property type="term" value="P:proteolysis"/>
    <property type="evidence" value="ECO:0007669"/>
    <property type="project" value="UniProtKB-KW"/>
</dbReference>
<keyword evidence="4" id="KW-0479">Metal-binding</keyword>
<dbReference type="PANTHER" id="PTHR10201">
    <property type="entry name" value="MATRIX METALLOPROTEINASE"/>
    <property type="match status" value="1"/>
</dbReference>
<keyword evidence="8" id="KW-0482">Metalloprotease</keyword>
<dbReference type="CDD" id="cd04278">
    <property type="entry name" value="ZnMc_MMP"/>
    <property type="match status" value="2"/>
</dbReference>
<dbReference type="EMBL" id="JAAWWB010000016">
    <property type="protein sequence ID" value="KAG6763464.1"/>
    <property type="molecule type" value="Genomic_DNA"/>
</dbReference>
<evidence type="ECO:0000256" key="8">
    <source>
        <dbReference type="ARBA" id="ARBA00023049"/>
    </source>
</evidence>
<protein>
    <recommendedName>
        <fullName evidence="11">Peptidase metallopeptidase domain-containing protein</fullName>
    </recommendedName>
</protein>
<dbReference type="SMART" id="SM00235">
    <property type="entry name" value="ZnMc"/>
    <property type="match status" value="2"/>
</dbReference>
<reference evidence="12" key="1">
    <citation type="journal article" date="2020" name="bioRxiv">
        <title>Hybrid origin of Populus tomentosa Carr. identified through genome sequencing and phylogenomic analysis.</title>
        <authorList>
            <person name="An X."/>
            <person name="Gao K."/>
            <person name="Chen Z."/>
            <person name="Li J."/>
            <person name="Yang X."/>
            <person name="Yang X."/>
            <person name="Zhou J."/>
            <person name="Guo T."/>
            <person name="Zhao T."/>
            <person name="Huang S."/>
            <person name="Miao D."/>
            <person name="Khan W.U."/>
            <person name="Rao P."/>
            <person name="Ye M."/>
            <person name="Lei B."/>
            <person name="Liao W."/>
            <person name="Wang J."/>
            <person name="Ji L."/>
            <person name="Li Y."/>
            <person name="Guo B."/>
            <person name="Mustafa N.S."/>
            <person name="Li S."/>
            <person name="Yun Q."/>
            <person name="Keller S.R."/>
            <person name="Mao J."/>
            <person name="Zhang R."/>
            <person name="Strauss S.H."/>
        </authorList>
    </citation>
    <scope>NUCLEOTIDE SEQUENCE</scope>
    <source>
        <strain evidence="12">GM15</strain>
        <tissue evidence="12">Leaf</tissue>
    </source>
</reference>
<dbReference type="GO" id="GO:0004222">
    <property type="term" value="F:metalloendopeptidase activity"/>
    <property type="evidence" value="ECO:0007669"/>
    <property type="project" value="InterPro"/>
</dbReference>
<evidence type="ECO:0000313" key="13">
    <source>
        <dbReference type="Proteomes" id="UP000886885"/>
    </source>
</evidence>
<keyword evidence="5" id="KW-0732">Signal</keyword>
<evidence type="ECO:0000256" key="1">
    <source>
        <dbReference type="ARBA" id="ARBA00001947"/>
    </source>
</evidence>
<dbReference type="PANTHER" id="PTHR10201:SF311">
    <property type="entry name" value="PEPTIDASE METALLOPEPTIDASE DOMAIN-CONTAINING PROTEIN"/>
    <property type="match status" value="1"/>
</dbReference>
<sequence length="567" mass="63664">MQSRTIQSKPSGDPFGFIKHLEGCHKNESVKGLHELKRYLEKFGYLNYGHQGKKGHDHANDDEFDDLLESAIKAYQQNHHLNVTGSLDNSTVHEMMQPRCGVPDVVNGTRHYHTHKSIHTLAHYNFIPGNPRWTKRQLTYTFRSSVQVPGAQNIRSICAKAFQRWAQVTEFTFQEVTGSSPADIVIGFHRGDHNDGSAFDGPQGVLAHATPPARNAVFHFDADENWSENPGPNQMDLESVAVHEIGHLLGLDHNDDPNADAIMSSGIRSGIAKRDLRADDIQGSEPTGHHPFKSILNLVESQKGQSVSKLHLVKQYLKKFGYLDYGLSSNKNLNQVDDDEFDDHLESAIRTYQQNFHLEVTGRLDKRTVNQMMKPRCGVADIFNSTKHRNTSKSSDWVANADYSFFPGAPRWSKKHLKYTFGATVQVAGAESIRSVCKQSFQKWAQVTDFTFEEVPNSADADIKIAFYQLDHGDEEPFDGPGGIFAHGFRPTIGMLHFDADETWSSNPGRLELDLESVAVHEIGHLLGLGHSGDHPDAIMYPYFDYGKTKRSLQEDDIEGIRDLYGL</sequence>
<keyword evidence="13" id="KW-1185">Reference proteome</keyword>
<dbReference type="OrthoDB" id="406838at2759"/>
<accession>A0A8X8CR60</accession>
<keyword evidence="9" id="KW-0865">Zymogen</keyword>
<evidence type="ECO:0000256" key="5">
    <source>
        <dbReference type="ARBA" id="ARBA00022729"/>
    </source>
</evidence>
<dbReference type="InterPro" id="IPR001818">
    <property type="entry name" value="Pept_M10_metallopeptidase"/>
</dbReference>
<gene>
    <name evidence="12" type="ORF">POTOM_030881</name>
</gene>
<dbReference type="Pfam" id="PF00413">
    <property type="entry name" value="Peptidase_M10"/>
    <property type="match status" value="2"/>
</dbReference>
<proteinExistence type="inferred from homology"/>
<comment type="similarity">
    <text evidence="2">Belongs to the peptidase M10A family. Matrix metalloproteinases (MMPs) subfamily.</text>
</comment>
<dbReference type="InterPro" id="IPR006026">
    <property type="entry name" value="Peptidase_Metallo"/>
</dbReference>
<dbReference type="GO" id="GO:0030198">
    <property type="term" value="P:extracellular matrix organization"/>
    <property type="evidence" value="ECO:0007669"/>
    <property type="project" value="TreeGrafter"/>
</dbReference>
<dbReference type="InterPro" id="IPR033739">
    <property type="entry name" value="M10A_MMP"/>
</dbReference>
<comment type="cofactor">
    <cofactor evidence="1">
        <name>Zn(2+)</name>
        <dbReference type="ChEBI" id="CHEBI:29105"/>
    </cofactor>
</comment>